<dbReference type="GO" id="GO:0005886">
    <property type="term" value="C:plasma membrane"/>
    <property type="evidence" value="ECO:0007669"/>
    <property type="project" value="TreeGrafter"/>
</dbReference>
<dbReference type="Pfam" id="PF20967">
    <property type="entry name" value="MASE7"/>
    <property type="match status" value="1"/>
</dbReference>
<dbReference type="Pfam" id="PF00211">
    <property type="entry name" value="Guanylate_cyc"/>
    <property type="match status" value="1"/>
</dbReference>
<dbReference type="InterPro" id="IPR001054">
    <property type="entry name" value="A/G_cyclase"/>
</dbReference>
<evidence type="ECO:0000256" key="12">
    <source>
        <dbReference type="ARBA" id="ARBA00023136"/>
    </source>
</evidence>
<name>A0A1A2UQV0_MYCSC</name>
<comment type="subcellular location">
    <subcellularLocation>
        <location evidence="2">Membrane</location>
    </subcellularLocation>
</comment>
<keyword evidence="5 18" id="KW-0812">Transmembrane</keyword>
<evidence type="ECO:0000256" key="1">
    <source>
        <dbReference type="ARBA" id="ARBA00001593"/>
    </source>
</evidence>
<comment type="similarity">
    <text evidence="17">Belongs to the adenylyl cyclase class-4/guanylyl cyclase family.</text>
</comment>
<feature type="transmembrane region" description="Helical" evidence="18">
    <location>
        <begin position="127"/>
        <end position="160"/>
    </location>
</feature>
<keyword evidence="6" id="KW-0479">Metal-binding</keyword>
<dbReference type="GO" id="GO:0007168">
    <property type="term" value="P:receptor guanylyl cyclase signaling pathway"/>
    <property type="evidence" value="ECO:0007669"/>
    <property type="project" value="TreeGrafter"/>
</dbReference>
<keyword evidence="13 17" id="KW-0456">Lyase</keyword>
<evidence type="ECO:0000259" key="19">
    <source>
        <dbReference type="PROSITE" id="PS50125"/>
    </source>
</evidence>
<evidence type="ECO:0000256" key="9">
    <source>
        <dbReference type="ARBA" id="ARBA00022842"/>
    </source>
</evidence>
<proteinExistence type="inferred from homology"/>
<evidence type="ECO:0000256" key="13">
    <source>
        <dbReference type="ARBA" id="ARBA00023239"/>
    </source>
</evidence>
<feature type="transmembrane region" description="Helical" evidence="18">
    <location>
        <begin position="71"/>
        <end position="92"/>
    </location>
</feature>
<dbReference type="GO" id="GO:0006171">
    <property type="term" value="P:cAMP biosynthetic process"/>
    <property type="evidence" value="ECO:0007669"/>
    <property type="project" value="UniProtKB-KW"/>
</dbReference>
<feature type="domain" description="Guanylate cyclase" evidence="19">
    <location>
        <begin position="250"/>
        <end position="377"/>
    </location>
</feature>
<evidence type="ECO:0000256" key="11">
    <source>
        <dbReference type="ARBA" id="ARBA00022998"/>
    </source>
</evidence>
<dbReference type="PROSITE" id="PS50125">
    <property type="entry name" value="GUANYLATE_CYCLASE_2"/>
    <property type="match status" value="1"/>
</dbReference>
<protein>
    <recommendedName>
        <fullName evidence="4">Adenylate cyclase</fullName>
        <ecNumber evidence="3">4.6.1.1</ecNumber>
    </recommendedName>
    <alternativeName>
        <fullName evidence="14">ATP pyrophosphate-lyase</fullName>
    </alternativeName>
    <alternativeName>
        <fullName evidence="15">Adenylyl cyclase</fullName>
    </alternativeName>
</protein>
<evidence type="ECO:0000256" key="5">
    <source>
        <dbReference type="ARBA" id="ARBA00022692"/>
    </source>
</evidence>
<keyword evidence="8" id="KW-0067">ATP-binding</keyword>
<dbReference type="PANTHER" id="PTHR11920:SF335">
    <property type="entry name" value="GUANYLATE CYCLASE"/>
    <property type="match status" value="1"/>
</dbReference>
<dbReference type="InterPro" id="IPR029787">
    <property type="entry name" value="Nucleotide_cyclase"/>
</dbReference>
<feature type="transmembrane region" description="Helical" evidence="18">
    <location>
        <begin position="180"/>
        <end position="201"/>
    </location>
</feature>
<dbReference type="InterPro" id="IPR048432">
    <property type="entry name" value="MASE7"/>
</dbReference>
<dbReference type="PROSITE" id="PS00452">
    <property type="entry name" value="GUANYLATE_CYCLASE_1"/>
    <property type="match status" value="1"/>
</dbReference>
<dbReference type="EMBL" id="LZJY01000351">
    <property type="protein sequence ID" value="OBH90926.1"/>
    <property type="molecule type" value="Genomic_DNA"/>
</dbReference>
<dbReference type="SUPFAM" id="SSF55073">
    <property type="entry name" value="Nucleotide cyclase"/>
    <property type="match status" value="1"/>
</dbReference>
<dbReference type="GO" id="GO:0004383">
    <property type="term" value="F:guanylate cyclase activity"/>
    <property type="evidence" value="ECO:0007669"/>
    <property type="project" value="TreeGrafter"/>
</dbReference>
<comment type="catalytic activity">
    <reaction evidence="1">
        <text>ATP = 3',5'-cyclic AMP + diphosphate</text>
        <dbReference type="Rhea" id="RHEA:15389"/>
        <dbReference type="ChEBI" id="CHEBI:30616"/>
        <dbReference type="ChEBI" id="CHEBI:33019"/>
        <dbReference type="ChEBI" id="CHEBI:58165"/>
        <dbReference type="EC" id="4.6.1.1"/>
    </reaction>
</comment>
<keyword evidence="12 18" id="KW-0472">Membrane</keyword>
<dbReference type="AlphaFoldDB" id="A0A1A2UQV0"/>
<dbReference type="InterPro" id="IPR050401">
    <property type="entry name" value="Cyclic_nucleotide_synthase"/>
</dbReference>
<evidence type="ECO:0000256" key="15">
    <source>
        <dbReference type="ARBA" id="ARBA00032637"/>
    </source>
</evidence>
<gene>
    <name evidence="20" type="ORF">A5679_24325</name>
</gene>
<keyword evidence="9" id="KW-0460">Magnesium</keyword>
<evidence type="ECO:0000313" key="20">
    <source>
        <dbReference type="EMBL" id="OBH90926.1"/>
    </source>
</evidence>
<dbReference type="Proteomes" id="UP000092207">
    <property type="component" value="Unassembled WGS sequence"/>
</dbReference>
<evidence type="ECO:0000256" key="14">
    <source>
        <dbReference type="ARBA" id="ARBA00032597"/>
    </source>
</evidence>
<evidence type="ECO:0000256" key="7">
    <source>
        <dbReference type="ARBA" id="ARBA00022741"/>
    </source>
</evidence>
<evidence type="ECO:0000313" key="21">
    <source>
        <dbReference type="Proteomes" id="UP000092207"/>
    </source>
</evidence>
<evidence type="ECO:0000256" key="17">
    <source>
        <dbReference type="RuleBase" id="RU000405"/>
    </source>
</evidence>
<reference evidence="20 21" key="1">
    <citation type="submission" date="2016-06" db="EMBL/GenBank/DDBJ databases">
        <authorList>
            <person name="Kjaerup R.B."/>
            <person name="Dalgaard T.S."/>
            <person name="Juul-Madsen H.R."/>
        </authorList>
    </citation>
    <scope>NUCLEOTIDE SEQUENCE [LARGE SCALE GENOMIC DNA]</scope>
    <source>
        <strain evidence="20 21">E2838</strain>
    </source>
</reference>
<feature type="transmembrane region" description="Helical" evidence="18">
    <location>
        <begin position="98"/>
        <end position="120"/>
    </location>
</feature>
<dbReference type="PANTHER" id="PTHR11920">
    <property type="entry name" value="GUANYLYL CYCLASE"/>
    <property type="match status" value="1"/>
</dbReference>
<keyword evidence="10 18" id="KW-1133">Transmembrane helix</keyword>
<keyword evidence="11" id="KW-0115">cAMP biosynthesis</keyword>
<dbReference type="Gene3D" id="3.30.70.1230">
    <property type="entry name" value="Nucleotide cyclase"/>
    <property type="match status" value="1"/>
</dbReference>
<dbReference type="GO" id="GO:0001653">
    <property type="term" value="F:peptide receptor activity"/>
    <property type="evidence" value="ECO:0007669"/>
    <property type="project" value="TreeGrafter"/>
</dbReference>
<accession>A0A1A2UQV0</accession>
<dbReference type="CDD" id="cd07302">
    <property type="entry name" value="CHD"/>
    <property type="match status" value="1"/>
</dbReference>
<feature type="transmembrane region" description="Helical" evidence="18">
    <location>
        <begin position="46"/>
        <end position="64"/>
    </location>
</feature>
<dbReference type="GO" id="GO:0035556">
    <property type="term" value="P:intracellular signal transduction"/>
    <property type="evidence" value="ECO:0007669"/>
    <property type="project" value="InterPro"/>
</dbReference>
<evidence type="ECO:0000256" key="6">
    <source>
        <dbReference type="ARBA" id="ARBA00022723"/>
    </source>
</evidence>
<evidence type="ECO:0000256" key="4">
    <source>
        <dbReference type="ARBA" id="ARBA00021420"/>
    </source>
</evidence>
<keyword evidence="7" id="KW-0547">Nucleotide-binding</keyword>
<evidence type="ECO:0000256" key="8">
    <source>
        <dbReference type="ARBA" id="ARBA00022840"/>
    </source>
</evidence>
<evidence type="ECO:0000256" key="18">
    <source>
        <dbReference type="SAM" id="Phobius"/>
    </source>
</evidence>
<evidence type="ECO:0000256" key="16">
    <source>
        <dbReference type="ARBA" id="ARBA00064436"/>
    </source>
</evidence>
<dbReference type="EC" id="4.6.1.1" evidence="3"/>
<comment type="caution">
    <text evidence="20">The sequence shown here is derived from an EMBL/GenBank/DDBJ whole genome shotgun (WGS) entry which is preliminary data.</text>
</comment>
<sequence>MAAKKCGAPPVSAGEPNRPDCVAAVRAQTRDRNQHYVASAARRARILTITAWLAVLVSVSFVLVQILGGSWLWQVSSINVLGAMVFAMVPWLQRFGELVAPLTFLGAAYVSVFASCVDVGTGSGAQFFFLVGACIVVLLLGIEHIVLASALAAVAAGLIIAVEFLIPRDTGLQPAWAQSAGFVITAISSVVMVVVTVWFALRDTARAEAVMEAQYERSEALLANMLPASIAERLKEPDRSVIADKYDVASVLFADIVGFTERASSTAPADLVRFLDRLYGAFDALVDRHGLEKIKVSGDSYMVVSGVPRARPDHAQALADFALDMANAAAALKDPHGNAVPLRVGMACGPVVAGVVGSRRFFYDVWGDAVNVASRMESTDSVGRIQVPEAMYERLKDEFVLQERGHIDVKGKGLMRTWYLIGRKAAGETTEETGDLLTEDSRTAHV</sequence>
<organism evidence="20 21">
    <name type="scientific">Mycobacterium scrofulaceum</name>
    <dbReference type="NCBI Taxonomy" id="1783"/>
    <lineage>
        <taxon>Bacteria</taxon>
        <taxon>Bacillati</taxon>
        <taxon>Actinomycetota</taxon>
        <taxon>Actinomycetes</taxon>
        <taxon>Mycobacteriales</taxon>
        <taxon>Mycobacteriaceae</taxon>
        <taxon>Mycobacterium</taxon>
    </lineage>
</organism>
<evidence type="ECO:0000256" key="2">
    <source>
        <dbReference type="ARBA" id="ARBA00004370"/>
    </source>
</evidence>
<evidence type="ECO:0000256" key="10">
    <source>
        <dbReference type="ARBA" id="ARBA00022989"/>
    </source>
</evidence>
<dbReference type="GO" id="GO:0046872">
    <property type="term" value="F:metal ion binding"/>
    <property type="evidence" value="ECO:0007669"/>
    <property type="project" value="UniProtKB-KW"/>
</dbReference>
<dbReference type="GO" id="GO:0005524">
    <property type="term" value="F:ATP binding"/>
    <property type="evidence" value="ECO:0007669"/>
    <property type="project" value="UniProtKB-KW"/>
</dbReference>
<dbReference type="RefSeq" id="WP_067309331.1">
    <property type="nucleotide sequence ID" value="NZ_LZJY01000351.1"/>
</dbReference>
<evidence type="ECO:0000256" key="3">
    <source>
        <dbReference type="ARBA" id="ARBA00012201"/>
    </source>
</evidence>
<dbReference type="SMART" id="SM00044">
    <property type="entry name" value="CYCc"/>
    <property type="match status" value="1"/>
</dbReference>
<dbReference type="FunFam" id="3.30.70.1230:FF:000033">
    <property type="entry name" value="Adenylate cyclase"/>
    <property type="match status" value="1"/>
</dbReference>
<dbReference type="GO" id="GO:0004016">
    <property type="term" value="F:adenylate cyclase activity"/>
    <property type="evidence" value="ECO:0007669"/>
    <property type="project" value="UniProtKB-EC"/>
</dbReference>
<comment type="subunit">
    <text evidence="16">Homodimer. Can also exist as monomer.</text>
</comment>
<dbReference type="InterPro" id="IPR018297">
    <property type="entry name" value="A/G_cyclase_CS"/>
</dbReference>